<comment type="caution">
    <text evidence="3">The sequence shown here is derived from an EMBL/GenBank/DDBJ whole genome shotgun (WGS) entry which is preliminary data.</text>
</comment>
<feature type="region of interest" description="Disordered" evidence="1">
    <location>
        <begin position="320"/>
        <end position="341"/>
    </location>
</feature>
<keyword evidence="4" id="KW-1185">Reference proteome</keyword>
<evidence type="ECO:0000313" key="2">
    <source>
        <dbReference type="EMBL" id="CAK9063365.1"/>
    </source>
</evidence>
<dbReference type="InterPro" id="IPR037252">
    <property type="entry name" value="Mib_Herc2_sf"/>
</dbReference>
<protein>
    <submittedName>
        <fullName evidence="3">SAM domain-containing protein</fullName>
    </submittedName>
</protein>
<dbReference type="EMBL" id="CAXAMM010028813">
    <property type="protein sequence ID" value="CAK9063481.1"/>
    <property type="molecule type" value="Genomic_DNA"/>
</dbReference>
<accession>A0ABP0NIM6</accession>
<evidence type="ECO:0000313" key="3">
    <source>
        <dbReference type="EMBL" id="CAK9063481.1"/>
    </source>
</evidence>
<gene>
    <name evidence="2" type="ORF">SCF082_LOCUS32822</name>
    <name evidence="3" type="ORF">SCF082_LOCUS32868</name>
</gene>
<organism evidence="3 4">
    <name type="scientific">Durusdinium trenchii</name>
    <dbReference type="NCBI Taxonomy" id="1381693"/>
    <lineage>
        <taxon>Eukaryota</taxon>
        <taxon>Sar</taxon>
        <taxon>Alveolata</taxon>
        <taxon>Dinophyceae</taxon>
        <taxon>Suessiales</taxon>
        <taxon>Symbiodiniaceae</taxon>
        <taxon>Durusdinium</taxon>
    </lineage>
</organism>
<dbReference type="EMBL" id="CAXAMM010028757">
    <property type="protein sequence ID" value="CAK9063365.1"/>
    <property type="molecule type" value="Genomic_DNA"/>
</dbReference>
<name>A0ABP0NIM6_9DINO</name>
<dbReference type="SUPFAM" id="SSF159034">
    <property type="entry name" value="Mib/herc2 domain-like"/>
    <property type="match status" value="1"/>
</dbReference>
<evidence type="ECO:0000256" key="1">
    <source>
        <dbReference type="SAM" id="MobiDB-lite"/>
    </source>
</evidence>
<reference evidence="3 4" key="1">
    <citation type="submission" date="2024-02" db="EMBL/GenBank/DDBJ databases">
        <authorList>
            <person name="Chen Y."/>
            <person name="Shah S."/>
            <person name="Dougan E. K."/>
            <person name="Thang M."/>
            <person name="Chan C."/>
        </authorList>
    </citation>
    <scope>NUCLEOTIDE SEQUENCE [LARGE SCALE GENOMIC DNA]</scope>
</reference>
<dbReference type="Gene3D" id="2.30.30.40">
    <property type="entry name" value="SH3 Domains"/>
    <property type="match status" value="1"/>
</dbReference>
<dbReference type="Proteomes" id="UP001642464">
    <property type="component" value="Unassembled WGS sequence"/>
</dbReference>
<evidence type="ECO:0000313" key="4">
    <source>
        <dbReference type="Proteomes" id="UP001642464"/>
    </source>
</evidence>
<sequence length="1516" mass="172503">MGTAASTKAKRSKQQGPGRLGITIQQLEEVEKEVQKRYKNECWSQVVDSKPSVQQVVKNFIQPQTKVAKCSYVVLKFDQTASPPRWFSCHPWSISHNSLVLGLRHLVGRRHESESTSFWLAAYCLHQSDDVHHSPHVILPAVLGARQLQGIIVHVDSHREVWKRTWCLSEMLAAFSLEESDLKLTFVALDESGCAVSLSDHLMGTELESDRRSAETKFPLSCLEPHEEIKIHKSCATREEDQEALLQLIICKGERPPSLPRSPKQCQAYEEANTLLRMKIEAAAMRVAVLVEDRKTQDLLLGRANDELRAALKKSREDIEMPGFGIPDRNVPEPRGKPPEVSLSQVSELQATELSEFWTGSDCKSSKQLGAGLEYLMNEFPVQARRAAREDNPTFHQLSEPLAKGETGLGYNRTCPRDGRLHCSIVDALSARDAKRASLFLSWCWGYRLQMYLDTWKEWRQRNPDSEAFVWQCFFCNNQYRLEEAKQAKNGGKVADESLGDIFQGRLLEIGQMVVMLDNFDQPKYLERIWCVYEMYTAALHPGKVKVEIILPPDQAARIKRKLKGREWEEIKSKLKEVDVEKATAHEPEDEKLVKAHINEGVGFKKVNEKVRKTMMDWIGQQMTSILGEDCEDEVEAFEVERERAEKSKRLGVRLRYLLKVFPGQAQHVSNQENPTFHELGNSLACGPSGLGYNRYCPRDGKLHCSIVDALSLDDAQKASHYLSWCWDYCLQMYLDSWAQWQLQNPDDEAFVWQDFFCNNQYRLLEAFHLQHQEADRLLQDRLLGIGQMVVMLDNFDQPKYLERIWCVYEMYTAALHPGKVKVEIILPPDQAARIKQKIRGGEWQDIRKKVQEVNVVNAKASKPEDEEMVKAHIREDGGFDKVNGKVRSTLMDWIQQQLLSFLDEQPEATDFLRTAGLSVDRLEAQGIQTLEAVGDRLLQAKLHKWGLAPHLFEGRSEEEVRRDRRIEESLPTQEDKKKFRHLRQEILAGEAVVEELVALEMLVSRGSDWCYDADSDDDLTPEDGGPQGVGRVVAWHSRSGEKVGAIQIPRSGWVKVQWQVTGYTRSYRMGTSEYALAELVFAAIPDQEEKTLKEVPKGEIQLHHLRCSFGYKCGTRWAHYALFDNRPEACEKVAALKPGDVVEDRDGDRSVCIGLKYNADKKKVDLWFHCEGRDGAGLFTHADHNVSLRRVSHKRVQEANRKEVEGASDGEIDHDEREWVGQNLKPTLRYLSKSGQVLHFDVRDEMVRKFKMPYKSGDVLVDKADGEKMTCIGVASDPMRKLATQHGRRRGRRVTGSVAELWFHVETSDGAGLSPKMHKALSRFRVLRNEPVVEMLGAASSRDSWDAETAVGLLQSLQGSLQCDYCFPRGAGEHSTPDWFDVREDLVENVVGFKPGTVLNIRGTPPGTRLTLIGFRTDPDNGEVGVWWHHEDFERVHAGAGMVPGWEHMRQMMRDTGERVNLDELKQRIAGKRPTLGRPGSERPTGRGRAIEELLSQLADAEPGQLEELFGSLMR</sequence>
<proteinExistence type="predicted"/>